<dbReference type="EnsemblPlants" id="PGSC0003DMT400083078">
    <property type="protein sequence ID" value="PGSC0003DMT400083078"/>
    <property type="gene ID" value="PGSC0003DMG400033044"/>
</dbReference>
<name>M1D6F7_SOLTU</name>
<dbReference type="Gramene" id="PGSC0003DMT400083078">
    <property type="protein sequence ID" value="PGSC0003DMT400083078"/>
    <property type="gene ID" value="PGSC0003DMG400033044"/>
</dbReference>
<accession>M1D6F7</accession>
<dbReference type="Proteomes" id="UP000011115">
    <property type="component" value="Unassembled WGS sequence"/>
</dbReference>
<protein>
    <submittedName>
        <fullName evidence="1">Gip1</fullName>
    </submittedName>
</protein>
<proteinExistence type="predicted"/>
<dbReference type="OrthoDB" id="1886938at2759"/>
<organism evidence="1 2">
    <name type="scientific">Solanum tuberosum</name>
    <name type="common">Potato</name>
    <dbReference type="NCBI Taxonomy" id="4113"/>
    <lineage>
        <taxon>Eukaryota</taxon>
        <taxon>Viridiplantae</taxon>
        <taxon>Streptophyta</taxon>
        <taxon>Embryophyta</taxon>
        <taxon>Tracheophyta</taxon>
        <taxon>Spermatophyta</taxon>
        <taxon>Magnoliopsida</taxon>
        <taxon>eudicotyledons</taxon>
        <taxon>Gunneridae</taxon>
        <taxon>Pentapetalae</taxon>
        <taxon>asterids</taxon>
        <taxon>lamiids</taxon>
        <taxon>Solanales</taxon>
        <taxon>Solanaceae</taxon>
        <taxon>Solanoideae</taxon>
        <taxon>Solaneae</taxon>
        <taxon>Solanum</taxon>
    </lineage>
</organism>
<keyword evidence="2" id="KW-1185">Reference proteome</keyword>
<reference evidence="2" key="1">
    <citation type="journal article" date="2011" name="Nature">
        <title>Genome sequence and analysis of the tuber crop potato.</title>
        <authorList>
            <consortium name="The Potato Genome Sequencing Consortium"/>
        </authorList>
    </citation>
    <scope>NUCLEOTIDE SEQUENCE [LARGE SCALE GENOMIC DNA]</scope>
    <source>
        <strain evidence="2">cv. DM1-3 516 R44</strain>
    </source>
</reference>
<evidence type="ECO:0000313" key="1">
    <source>
        <dbReference type="EnsemblPlants" id="PGSC0003DMT400083078"/>
    </source>
</evidence>
<evidence type="ECO:0000313" key="2">
    <source>
        <dbReference type="Proteomes" id="UP000011115"/>
    </source>
</evidence>
<reference evidence="1" key="2">
    <citation type="submission" date="2015-06" db="UniProtKB">
        <authorList>
            <consortium name="EnsemblPlants"/>
        </authorList>
    </citation>
    <scope>IDENTIFICATION</scope>
    <source>
        <strain evidence="1">DM1-3 516 R44</strain>
    </source>
</reference>
<sequence>MIAFCSVVFYQNVYHNVRGGVARHSTTSHACSSAKNVATSVCVFHLVLMETRLFVPVTTTGRPRKEDLNALKLLSIFFI</sequence>
<dbReference type="AlphaFoldDB" id="M1D6F7"/>
<dbReference type="ExpressionAtlas" id="M1D6F7">
    <property type="expression patterns" value="baseline"/>
</dbReference>
<dbReference type="HOGENOM" id="CLU_2610711_0_0_1"/>
<gene>
    <name evidence="1" type="primary">LOC102585629</name>
</gene>